<dbReference type="PaxDb" id="411902-CLOBOL_02214"/>
<name>A8RNI9_ENTBW</name>
<reference evidence="2 3" key="1">
    <citation type="submission" date="2007-08" db="EMBL/GenBank/DDBJ databases">
        <authorList>
            <person name="Fulton L."/>
            <person name="Clifton S."/>
            <person name="Fulton B."/>
            <person name="Xu J."/>
            <person name="Minx P."/>
            <person name="Pepin K.H."/>
            <person name="Johnson M."/>
            <person name="Thiruvilangam P."/>
            <person name="Bhonagiri V."/>
            <person name="Nash W.E."/>
            <person name="Mardis E.R."/>
            <person name="Wilson R.K."/>
        </authorList>
    </citation>
    <scope>NUCLEOTIDE SEQUENCE [LARGE SCALE GENOMIC DNA]</scope>
    <source>
        <strain evidence="3">ATCC BAA-613 / DSM 15670 / CCUG 46953 / JCM 12243 / WAL 16351</strain>
    </source>
</reference>
<proteinExistence type="predicted"/>
<organism evidence="2 3">
    <name type="scientific">Enterocloster bolteae (strain ATCC BAA-613 / DSM 15670 / CCUG 46953 / JCM 12243 / WAL 16351)</name>
    <name type="common">Clostridium bolteae</name>
    <dbReference type="NCBI Taxonomy" id="411902"/>
    <lineage>
        <taxon>Bacteria</taxon>
        <taxon>Bacillati</taxon>
        <taxon>Bacillota</taxon>
        <taxon>Clostridia</taxon>
        <taxon>Lachnospirales</taxon>
        <taxon>Lachnospiraceae</taxon>
        <taxon>Enterocloster</taxon>
    </lineage>
</organism>
<feature type="compositionally biased region" description="Polar residues" evidence="1">
    <location>
        <begin position="1"/>
        <end position="10"/>
    </location>
</feature>
<protein>
    <submittedName>
        <fullName evidence="2">Uncharacterized protein</fullName>
    </submittedName>
</protein>
<dbReference type="EMBL" id="ABCC02000022">
    <property type="protein sequence ID" value="EDP17637.1"/>
    <property type="molecule type" value="Genomic_DNA"/>
</dbReference>
<reference evidence="2 3" key="2">
    <citation type="submission" date="2007-09" db="EMBL/GenBank/DDBJ databases">
        <title>Draft genome sequence of Clostridium bolteae (ATCC BAA-613).</title>
        <authorList>
            <person name="Sudarsanam P."/>
            <person name="Ley R."/>
            <person name="Guruge J."/>
            <person name="Turnbaugh P.J."/>
            <person name="Mahowald M."/>
            <person name="Liep D."/>
            <person name="Gordon J."/>
        </authorList>
    </citation>
    <scope>NUCLEOTIDE SEQUENCE [LARGE SCALE GENOMIC DNA]</scope>
    <source>
        <strain evidence="3">ATCC BAA-613 / DSM 15670 / CCUG 46953 / JCM 12243 / WAL 16351</strain>
    </source>
</reference>
<dbReference type="Proteomes" id="UP000005396">
    <property type="component" value="Unassembled WGS sequence"/>
</dbReference>
<dbReference type="AlphaFoldDB" id="A8RNI9"/>
<evidence type="ECO:0000313" key="3">
    <source>
        <dbReference type="Proteomes" id="UP000005396"/>
    </source>
</evidence>
<evidence type="ECO:0000313" key="2">
    <source>
        <dbReference type="EMBL" id="EDP17637.1"/>
    </source>
</evidence>
<evidence type="ECO:0000256" key="1">
    <source>
        <dbReference type="SAM" id="MobiDB-lite"/>
    </source>
</evidence>
<feature type="region of interest" description="Disordered" evidence="1">
    <location>
        <begin position="1"/>
        <end position="29"/>
    </location>
</feature>
<gene>
    <name evidence="2" type="ORF">CLOBOL_02214</name>
</gene>
<comment type="caution">
    <text evidence="2">The sequence shown here is derived from an EMBL/GenBank/DDBJ whole genome shotgun (WGS) entry which is preliminary data.</text>
</comment>
<accession>A8RNI9</accession>
<sequence length="46" mass="5581">MSMDCQTENRGFQKGLAGRGTSSRRVSDRQFLLERERRRRWARTYM</sequence>
<dbReference type="HOGENOM" id="CLU_3181982_0_0_9"/>